<dbReference type="AlphaFoldDB" id="W6RUJ8"/>
<dbReference type="PATRIC" id="fig|1216932.3.peg.793"/>
<reference evidence="3 4" key="1">
    <citation type="submission" date="2013-11" db="EMBL/GenBank/DDBJ databases">
        <title>Complete genome sequence of Clostridum sp. M2/40.</title>
        <authorList>
            <person name="Wibberg D."/>
            <person name="Puehler A."/>
            <person name="Schlueter A."/>
        </authorList>
    </citation>
    <scope>NUCLEOTIDE SEQUENCE [LARGE SCALE GENOMIC DNA]</scope>
    <source>
        <strain evidence="4">M2/40</strain>
    </source>
</reference>
<dbReference type="Proteomes" id="UP000019426">
    <property type="component" value="Chromosome M2/40_rep1"/>
</dbReference>
<feature type="coiled-coil region" evidence="1">
    <location>
        <begin position="10"/>
        <end position="37"/>
    </location>
</feature>
<evidence type="ECO:0000256" key="2">
    <source>
        <dbReference type="SAM" id="Phobius"/>
    </source>
</evidence>
<feature type="transmembrane region" description="Helical" evidence="2">
    <location>
        <begin position="47"/>
        <end position="67"/>
    </location>
</feature>
<feature type="transmembrane region" description="Helical" evidence="2">
    <location>
        <begin position="79"/>
        <end position="97"/>
    </location>
</feature>
<keyword evidence="4" id="KW-1185">Reference proteome</keyword>
<dbReference type="EMBL" id="HG917868">
    <property type="protein sequence ID" value="CDM67973.1"/>
    <property type="molecule type" value="Genomic_DNA"/>
</dbReference>
<keyword evidence="2" id="KW-0812">Transmembrane</keyword>
<dbReference type="RefSeq" id="WP_044036674.1">
    <property type="nucleotide sequence ID" value="NZ_HG917868.1"/>
</dbReference>
<dbReference type="STRING" id="1216932.CM240_0808"/>
<evidence type="ECO:0000313" key="4">
    <source>
        <dbReference type="Proteomes" id="UP000019426"/>
    </source>
</evidence>
<organism evidence="3 4">
    <name type="scientific">Clostridium bornimense</name>
    <dbReference type="NCBI Taxonomy" id="1216932"/>
    <lineage>
        <taxon>Bacteria</taxon>
        <taxon>Bacillati</taxon>
        <taxon>Bacillota</taxon>
        <taxon>Clostridia</taxon>
        <taxon>Eubacteriales</taxon>
        <taxon>Clostridiaceae</taxon>
        <taxon>Clostridium</taxon>
    </lineage>
</organism>
<dbReference type="HOGENOM" id="CLU_1567982_0_0_9"/>
<proteinExistence type="predicted"/>
<keyword evidence="1" id="KW-0175">Coiled coil</keyword>
<gene>
    <name evidence="3" type="ORF">CM240_0808</name>
</gene>
<evidence type="ECO:0000313" key="3">
    <source>
        <dbReference type="EMBL" id="CDM67973.1"/>
    </source>
</evidence>
<dbReference type="KEGG" id="clt:CM240_0808"/>
<dbReference type="OrthoDB" id="2680691at2"/>
<name>W6RUJ8_9CLOT</name>
<sequence>MSEPSIIDKSEDLNNKIRLIKKEISLYEKEISLLQIKKRFFPPSKHFYKFLEIVNWIITIVSIIYWLKFTPSLPIPLGNYLRLLIISSPFLFLAMLFRDCYNCCINNENYLSLLQIKLLELNDLLEKIKKDQVELLFSKESINEDFKECPICSEFVRAKAKICRYCGHKF</sequence>
<accession>W6RUJ8</accession>
<protein>
    <submittedName>
        <fullName evidence="3">Putative membrane protein</fullName>
    </submittedName>
</protein>
<evidence type="ECO:0000256" key="1">
    <source>
        <dbReference type="SAM" id="Coils"/>
    </source>
</evidence>
<keyword evidence="2" id="KW-1133">Transmembrane helix</keyword>
<keyword evidence="2" id="KW-0472">Membrane</keyword>